<keyword evidence="3 5" id="KW-0732">Signal</keyword>
<dbReference type="AlphaFoldDB" id="A0A506U779"/>
<dbReference type="Proteomes" id="UP000320314">
    <property type="component" value="Unassembled WGS sequence"/>
</dbReference>
<keyword evidence="2" id="KW-0813">Transport</keyword>
<dbReference type="PANTHER" id="PTHR30061:SF50">
    <property type="entry name" value="MALTOSE_MALTODEXTRIN-BINDING PERIPLASMIC PROTEIN"/>
    <property type="match status" value="1"/>
</dbReference>
<dbReference type="Pfam" id="PF13416">
    <property type="entry name" value="SBP_bac_8"/>
    <property type="match status" value="1"/>
</dbReference>
<protein>
    <submittedName>
        <fullName evidence="6">ABC transporter substrate-binding protein</fullName>
    </submittedName>
</protein>
<dbReference type="Gene3D" id="3.40.190.10">
    <property type="entry name" value="Periplasmic binding protein-like II"/>
    <property type="match status" value="1"/>
</dbReference>
<comment type="caution">
    <text evidence="6">The sequence shown here is derived from an EMBL/GenBank/DDBJ whole genome shotgun (WGS) entry which is preliminary data.</text>
</comment>
<dbReference type="InterPro" id="IPR006059">
    <property type="entry name" value="SBP"/>
</dbReference>
<evidence type="ECO:0000256" key="5">
    <source>
        <dbReference type="SAM" id="SignalP"/>
    </source>
</evidence>
<dbReference type="PANTHER" id="PTHR30061">
    <property type="entry name" value="MALTOSE-BINDING PERIPLASMIC PROTEIN"/>
    <property type="match status" value="1"/>
</dbReference>
<feature type="signal peptide" evidence="5">
    <location>
        <begin position="1"/>
        <end position="30"/>
    </location>
</feature>
<feature type="chain" id="PRO_5021449086" evidence="5">
    <location>
        <begin position="31"/>
        <end position="423"/>
    </location>
</feature>
<evidence type="ECO:0000256" key="3">
    <source>
        <dbReference type="ARBA" id="ARBA00022729"/>
    </source>
</evidence>
<dbReference type="EMBL" id="VHLH01000007">
    <property type="protein sequence ID" value="TPW30223.1"/>
    <property type="molecule type" value="Genomic_DNA"/>
</dbReference>
<dbReference type="GO" id="GO:0042956">
    <property type="term" value="P:maltodextrin transmembrane transport"/>
    <property type="evidence" value="ECO:0007669"/>
    <property type="project" value="TreeGrafter"/>
</dbReference>
<proteinExistence type="inferred from homology"/>
<gene>
    <name evidence="6" type="ORF">FJU11_05710</name>
</gene>
<evidence type="ECO:0000256" key="2">
    <source>
        <dbReference type="ARBA" id="ARBA00022448"/>
    </source>
</evidence>
<dbReference type="SUPFAM" id="SSF53850">
    <property type="entry name" value="Periplasmic binding protein-like II"/>
    <property type="match status" value="1"/>
</dbReference>
<sequence length="423" mass="46261">MTSKDRKANPMKRLLASLALTGILAMPAVAADQVDLTVLHAWPQHAKWEKEIAKRFMADHPNVHITFQAPSVDYGEGLVSVIRQNMAGDPPDVFMVGSHLLPNLVTRGIVQPLDDVMQGKDMEKLGYTENVLKLGQVNGKQYGLPWTDSTTVMFYNKDLVKKAGGDPDNMPTTWDGTIALAKKINALGSDTHGIYYTLGDDDWMVQNLLATNGIYPVTKDGKIAFSTDKGKKAIEVFQRLIQDAGQQPIADKAARQEMYAGKLGIYFNSAAVVRSFDREIGDRFPWGAAQMPSLGEKGNVASGGMGVVVLSKDPAKRKAAFDYILYGTGAKSQAYIAKQTGYIPINTGSAELLKDFYQKNPNYKTSPNQLDRALGWFSWPGSNGVKISQIIMDDMTSVANGEMTADEASAKMTDQIKPLIETK</sequence>
<evidence type="ECO:0000313" key="6">
    <source>
        <dbReference type="EMBL" id="TPW30223.1"/>
    </source>
</evidence>
<keyword evidence="7" id="KW-1185">Reference proteome</keyword>
<comment type="similarity">
    <text evidence="1">Belongs to the bacterial solute-binding protein 1 family.</text>
</comment>
<accession>A0A506U779</accession>
<evidence type="ECO:0000256" key="1">
    <source>
        <dbReference type="ARBA" id="ARBA00008520"/>
    </source>
</evidence>
<dbReference type="CDD" id="cd14748">
    <property type="entry name" value="PBP2_UgpB"/>
    <property type="match status" value="1"/>
</dbReference>
<keyword evidence="4" id="KW-0574">Periplasm</keyword>
<reference evidence="6 7" key="1">
    <citation type="submission" date="2019-06" db="EMBL/GenBank/DDBJ databases">
        <authorList>
            <person name="Li M."/>
        </authorList>
    </citation>
    <scope>NUCLEOTIDE SEQUENCE [LARGE SCALE GENOMIC DNA]</scope>
    <source>
        <strain evidence="6 7">BGMRC6574</strain>
    </source>
</reference>
<dbReference type="GO" id="GO:1901982">
    <property type="term" value="F:maltose binding"/>
    <property type="evidence" value="ECO:0007669"/>
    <property type="project" value="TreeGrafter"/>
</dbReference>
<dbReference type="OrthoDB" id="2509690at2"/>
<dbReference type="GO" id="GO:0055052">
    <property type="term" value="C:ATP-binding cassette (ABC) transporter complex, substrate-binding subunit-containing"/>
    <property type="evidence" value="ECO:0007669"/>
    <property type="project" value="TreeGrafter"/>
</dbReference>
<evidence type="ECO:0000256" key="4">
    <source>
        <dbReference type="ARBA" id="ARBA00022764"/>
    </source>
</evidence>
<dbReference type="GO" id="GO:0015768">
    <property type="term" value="P:maltose transport"/>
    <property type="evidence" value="ECO:0007669"/>
    <property type="project" value="TreeGrafter"/>
</dbReference>
<evidence type="ECO:0000313" key="7">
    <source>
        <dbReference type="Proteomes" id="UP000320314"/>
    </source>
</evidence>
<organism evidence="6 7">
    <name type="scientific">Pararhizobium mangrovi</name>
    <dbReference type="NCBI Taxonomy" id="2590452"/>
    <lineage>
        <taxon>Bacteria</taxon>
        <taxon>Pseudomonadati</taxon>
        <taxon>Pseudomonadota</taxon>
        <taxon>Alphaproteobacteria</taxon>
        <taxon>Hyphomicrobiales</taxon>
        <taxon>Rhizobiaceae</taxon>
        <taxon>Rhizobium/Agrobacterium group</taxon>
        <taxon>Pararhizobium</taxon>
    </lineage>
</organism>
<name>A0A506U779_9HYPH</name>